<evidence type="ECO:0000313" key="4">
    <source>
        <dbReference type="Proteomes" id="UP000182192"/>
    </source>
</evidence>
<gene>
    <name evidence="3" type="ORF">SAMN02910406_00135</name>
</gene>
<protein>
    <recommendedName>
        <fullName evidence="5">Carbohydrate-binding domain-containing protein</fullName>
    </recommendedName>
</protein>
<evidence type="ECO:0008006" key="5">
    <source>
        <dbReference type="Google" id="ProtNLM"/>
    </source>
</evidence>
<keyword evidence="2" id="KW-0732">Signal</keyword>
<dbReference type="InterPro" id="IPR025584">
    <property type="entry name" value="Cthe_2159"/>
</dbReference>
<dbReference type="RefSeq" id="WP_074959565.1">
    <property type="nucleotide sequence ID" value="NZ_FOKQ01000001.1"/>
</dbReference>
<evidence type="ECO:0000256" key="1">
    <source>
        <dbReference type="SAM" id="MobiDB-lite"/>
    </source>
</evidence>
<feature type="compositionally biased region" description="Low complexity" evidence="1">
    <location>
        <begin position="396"/>
        <end position="405"/>
    </location>
</feature>
<dbReference type="EMBL" id="FOKQ01000001">
    <property type="protein sequence ID" value="SFB66899.1"/>
    <property type="molecule type" value="Genomic_DNA"/>
</dbReference>
<feature type="region of interest" description="Disordered" evidence="1">
    <location>
        <begin position="286"/>
        <end position="406"/>
    </location>
</feature>
<feature type="compositionally biased region" description="Basic and acidic residues" evidence="1">
    <location>
        <begin position="689"/>
        <end position="706"/>
    </location>
</feature>
<feature type="signal peptide" evidence="2">
    <location>
        <begin position="1"/>
        <end position="25"/>
    </location>
</feature>
<dbReference type="Pfam" id="PF14262">
    <property type="entry name" value="Cthe_2159"/>
    <property type="match status" value="1"/>
</dbReference>
<sequence length="706" mass="71814">MKISAMKRAAAVAAALMILAMTGCADTGKGKGSSSKADNSFVVTAADAGISADDIEVGYEENDVIDAVFSDSGIEVSGSGISAEGTVLTITAEGTYRLSGSCANGRIVIEADKKAKVKLVLNGLDLTCTDNAAITAKSADKVYLLLENGTENKLTDGKEYSLADGENTDAAVFAKCDLTINGDGVLNVTSNYKHGIVSKDDLVVTGGNVTVNAVSSALSGKDNVKISAGTFDLTSGTDAVKSTNDEEEGKGIVSISGGNFTINAGGDGLSAAKELQISGGDINITTGGGSANASMKSDGFPNGDWKQGFGGNGDFTPPDIGDFDKGDFTPPDMGDFDKDDFTPPDMGDFDKGDFTPPDMGDFDKGDFTPPDKPDSGNSDKKNTDTSADKQADNEQTGSETTETTSAKALKSGGNIIIDGGKITIDSADDSLHCDGAASISGGSLSASSGDDGIHVGGDLVISGGTVDISKSYEGIEGMTVTISGGEVNVTASDDGINCAGGSDTGSSDRMGRDMFAAQEGVFLKISGGTLNVNSAGDGLDSNGDLIIEGGTIYVSGTENGANGSVDHNGEATITGGTIIASGAIGMEEMFDEDGTTQCAVLHDFTQSFSADTEFTVTDKDGNVILSFTNPKTWQGVIFSSPDLKQGETYTVSAGGESEEITLESVITSNSKGGFGGMGRPGNMNGGKFKRGEDNKASEEDNKASET</sequence>
<evidence type="ECO:0000313" key="3">
    <source>
        <dbReference type="EMBL" id="SFB66899.1"/>
    </source>
</evidence>
<feature type="compositionally biased region" description="Basic and acidic residues" evidence="1">
    <location>
        <begin position="361"/>
        <end position="392"/>
    </location>
</feature>
<dbReference type="PROSITE" id="PS00430">
    <property type="entry name" value="TONB_DEPENDENT_REC_1"/>
    <property type="match status" value="1"/>
</dbReference>
<name>A0A1I1CVZ7_RUMAL</name>
<feature type="chain" id="PRO_5010371231" description="Carbohydrate-binding domain-containing protein" evidence="2">
    <location>
        <begin position="26"/>
        <end position="706"/>
    </location>
</feature>
<organism evidence="3 4">
    <name type="scientific">Ruminococcus albus</name>
    <dbReference type="NCBI Taxonomy" id="1264"/>
    <lineage>
        <taxon>Bacteria</taxon>
        <taxon>Bacillati</taxon>
        <taxon>Bacillota</taxon>
        <taxon>Clostridia</taxon>
        <taxon>Eubacteriales</taxon>
        <taxon>Oscillospiraceae</taxon>
        <taxon>Ruminococcus</taxon>
    </lineage>
</organism>
<accession>A0A1I1CVZ7</accession>
<feature type="region of interest" description="Disordered" evidence="1">
    <location>
        <begin position="668"/>
        <end position="706"/>
    </location>
</feature>
<dbReference type="InterPro" id="IPR010916">
    <property type="entry name" value="TonB_box_CS"/>
</dbReference>
<dbReference type="OrthoDB" id="9812829at2"/>
<dbReference type="AlphaFoldDB" id="A0A1I1CVZ7"/>
<dbReference type="PROSITE" id="PS51257">
    <property type="entry name" value="PROKAR_LIPOPROTEIN"/>
    <property type="match status" value="1"/>
</dbReference>
<evidence type="ECO:0000256" key="2">
    <source>
        <dbReference type="SAM" id="SignalP"/>
    </source>
</evidence>
<reference evidence="3 4" key="1">
    <citation type="submission" date="2016-10" db="EMBL/GenBank/DDBJ databases">
        <authorList>
            <person name="de Groot N.N."/>
        </authorList>
    </citation>
    <scope>NUCLEOTIDE SEQUENCE [LARGE SCALE GENOMIC DNA]</scope>
    <source>
        <strain evidence="3 4">AR67</strain>
    </source>
</reference>
<dbReference type="Proteomes" id="UP000182192">
    <property type="component" value="Unassembled WGS sequence"/>
</dbReference>
<proteinExistence type="predicted"/>